<proteinExistence type="inferred from homology"/>
<evidence type="ECO:0000313" key="3">
    <source>
        <dbReference type="EMBL" id="RZQ61097.1"/>
    </source>
</evidence>
<comment type="caution">
    <text evidence="3">The sequence shown here is derived from an EMBL/GenBank/DDBJ whole genome shotgun (WGS) entry which is preliminary data.</text>
</comment>
<dbReference type="Gene3D" id="3.10.129.10">
    <property type="entry name" value="Hotdog Thioesterase"/>
    <property type="match status" value="1"/>
</dbReference>
<organism evidence="3 4">
    <name type="scientific">Amycolatopsis suaedae</name>
    <dbReference type="NCBI Taxonomy" id="2510978"/>
    <lineage>
        <taxon>Bacteria</taxon>
        <taxon>Bacillati</taxon>
        <taxon>Actinomycetota</taxon>
        <taxon>Actinomycetes</taxon>
        <taxon>Pseudonocardiales</taxon>
        <taxon>Pseudonocardiaceae</taxon>
        <taxon>Amycolatopsis</taxon>
    </lineage>
</organism>
<dbReference type="PANTHER" id="PTHR30272:SF1">
    <property type="entry name" value="3-HYDROXYACYL-[ACYL-CARRIER-PROTEIN] DEHYDRATASE"/>
    <property type="match status" value="1"/>
</dbReference>
<dbReference type="GO" id="GO:0016829">
    <property type="term" value="F:lyase activity"/>
    <property type="evidence" value="ECO:0007669"/>
    <property type="project" value="UniProtKB-KW"/>
</dbReference>
<dbReference type="InterPro" id="IPR029069">
    <property type="entry name" value="HotDog_dom_sf"/>
</dbReference>
<dbReference type="InterPro" id="IPR013114">
    <property type="entry name" value="FabA_FabZ"/>
</dbReference>
<protein>
    <submittedName>
        <fullName evidence="3">Beta-hydroxyacyl-ACP dehydratase</fullName>
    </submittedName>
</protein>
<name>A0A4Q7J2H3_9PSEU</name>
<dbReference type="PANTHER" id="PTHR30272">
    <property type="entry name" value="3-HYDROXYACYL-[ACYL-CARRIER-PROTEIN] DEHYDRATASE"/>
    <property type="match status" value="1"/>
</dbReference>
<dbReference type="Pfam" id="PF07977">
    <property type="entry name" value="FabA"/>
    <property type="match status" value="1"/>
</dbReference>
<keyword evidence="4" id="KW-1185">Reference proteome</keyword>
<evidence type="ECO:0000313" key="4">
    <source>
        <dbReference type="Proteomes" id="UP000292003"/>
    </source>
</evidence>
<comment type="similarity">
    <text evidence="1">Belongs to the thioester dehydratase family. FabZ subfamily.</text>
</comment>
<gene>
    <name evidence="3" type="ORF">EWH70_24730</name>
</gene>
<dbReference type="Proteomes" id="UP000292003">
    <property type="component" value="Unassembled WGS sequence"/>
</dbReference>
<evidence type="ECO:0000256" key="1">
    <source>
        <dbReference type="ARBA" id="ARBA00009174"/>
    </source>
</evidence>
<evidence type="ECO:0000256" key="2">
    <source>
        <dbReference type="ARBA" id="ARBA00023239"/>
    </source>
</evidence>
<dbReference type="SUPFAM" id="SSF54637">
    <property type="entry name" value="Thioesterase/thiol ester dehydrase-isomerase"/>
    <property type="match status" value="1"/>
</dbReference>
<dbReference type="EMBL" id="SFCC01000013">
    <property type="protein sequence ID" value="RZQ61097.1"/>
    <property type="molecule type" value="Genomic_DNA"/>
</dbReference>
<sequence length="160" mass="17042">MPDHATIRTILPQRYPLLLVDRVLGLEPGRSITTIKAVTGTEPCYAALPEGAEAHQYDYPASLLVESMGQSAALLWFGGNAPAADDGATLMFVGARGFRFDGVARPGDVLRHEVVLESVIADTAIASGQTWVGDRRIASVDTLIATRRPVRPMDGNTQGG</sequence>
<reference evidence="3 4" key="1">
    <citation type="submission" date="2019-02" db="EMBL/GenBank/DDBJ databases">
        <title>Draft genome sequence of Amycolatopsis sp. 8-3EHSu isolated from roots of Suaeda maritima.</title>
        <authorList>
            <person name="Duangmal K."/>
            <person name="Chantavorakit T."/>
        </authorList>
    </citation>
    <scope>NUCLEOTIDE SEQUENCE [LARGE SCALE GENOMIC DNA]</scope>
    <source>
        <strain evidence="3 4">8-3EHSu</strain>
    </source>
</reference>
<keyword evidence="2" id="KW-0456">Lyase</keyword>
<dbReference type="OrthoDB" id="9772788at2"/>
<accession>A0A4Q7J2H3</accession>
<dbReference type="AlphaFoldDB" id="A0A4Q7J2H3"/>
<dbReference type="RefSeq" id="WP_130477911.1">
    <property type="nucleotide sequence ID" value="NZ_SFCC01000013.1"/>
</dbReference>